<name>A0A2G1XB19_STRCJ</name>
<dbReference type="AlphaFoldDB" id="A0A2G1XB19"/>
<dbReference type="CDD" id="cd07563">
    <property type="entry name" value="Peptidase_S41_IRBP"/>
    <property type="match status" value="1"/>
</dbReference>
<feature type="signal peptide" evidence="1">
    <location>
        <begin position="1"/>
        <end position="32"/>
    </location>
</feature>
<dbReference type="Gene3D" id="3.90.226.10">
    <property type="entry name" value="2-enoyl-CoA Hydratase, Chain A, domain 1"/>
    <property type="match status" value="1"/>
</dbReference>
<dbReference type="GO" id="GO:0006508">
    <property type="term" value="P:proteolysis"/>
    <property type="evidence" value="ECO:0007669"/>
    <property type="project" value="InterPro"/>
</dbReference>
<accession>A0A2G1XB19</accession>
<dbReference type="OrthoDB" id="9758793at2"/>
<evidence type="ECO:0000259" key="2">
    <source>
        <dbReference type="SMART" id="SM00245"/>
    </source>
</evidence>
<feature type="chain" id="PRO_5044380810" evidence="1">
    <location>
        <begin position="33"/>
        <end position="471"/>
    </location>
</feature>
<comment type="caution">
    <text evidence="3">The sequence shown here is derived from an EMBL/GenBank/DDBJ whole genome shotgun (WGS) entry which is preliminary data.</text>
</comment>
<keyword evidence="4" id="KW-1185">Reference proteome</keyword>
<dbReference type="InterPro" id="IPR005151">
    <property type="entry name" value="Tail-specific_protease"/>
</dbReference>
<dbReference type="EMBL" id="NHZO01000162">
    <property type="protein sequence ID" value="PHQ48420.1"/>
    <property type="molecule type" value="Genomic_DNA"/>
</dbReference>
<gene>
    <name evidence="3" type="ORF">BLA24_28990</name>
</gene>
<dbReference type="SUPFAM" id="SSF52096">
    <property type="entry name" value="ClpP/crotonase"/>
    <property type="match status" value="1"/>
</dbReference>
<dbReference type="InterPro" id="IPR029045">
    <property type="entry name" value="ClpP/crotonase-like_dom_sf"/>
</dbReference>
<reference evidence="3 4" key="1">
    <citation type="journal article" date="2017" name="Biochemistry">
        <title>Identification of the Biosynthetic Pathway for the Antibiotic Bicyclomycin.</title>
        <authorList>
            <person name="Patteson J."/>
            <person name="Cai W."/>
            <person name="Johnson R.A."/>
            <person name="Santa Maria K."/>
            <person name="Li B."/>
        </authorList>
    </citation>
    <scope>NUCLEOTIDE SEQUENCE [LARGE SCALE GENOMIC DNA]</scope>
    <source>
        <strain evidence="3 4">ATCC 21532</strain>
    </source>
</reference>
<evidence type="ECO:0000313" key="4">
    <source>
        <dbReference type="Proteomes" id="UP000222531"/>
    </source>
</evidence>
<dbReference type="RefSeq" id="WP_099202031.1">
    <property type="nucleotide sequence ID" value="NZ_NHZO01000162.1"/>
</dbReference>
<dbReference type="InterPro" id="IPR028204">
    <property type="entry name" value="Tricorn_C1"/>
</dbReference>
<evidence type="ECO:0000313" key="3">
    <source>
        <dbReference type="EMBL" id="PHQ48420.1"/>
    </source>
</evidence>
<dbReference type="GO" id="GO:0008236">
    <property type="term" value="F:serine-type peptidase activity"/>
    <property type="evidence" value="ECO:0007669"/>
    <property type="project" value="InterPro"/>
</dbReference>
<dbReference type="PANTHER" id="PTHR11261">
    <property type="entry name" value="INTERPHOTORECEPTOR RETINOID-BINDING PROTEIN"/>
    <property type="match status" value="1"/>
</dbReference>
<dbReference type="PANTHER" id="PTHR11261:SF3">
    <property type="entry name" value="RETINOL-BINDING PROTEIN 3"/>
    <property type="match status" value="1"/>
</dbReference>
<dbReference type="Pfam" id="PF03572">
    <property type="entry name" value="Peptidase_S41"/>
    <property type="match status" value="1"/>
</dbReference>
<proteinExistence type="predicted"/>
<sequence>MITSTSGRRAATLFLTTAVALATCAGAQGAVAGPLGGNGPAALDGVWRVDGYGTVVSVEDGGRRMREYETTGIGCLPGDVTELTPTTATLEPAGPGRARLGYAGSVGHRTLRRVAALPAACLDPQPAKDARAVFDTFWQTYAENYPFFAMKGVDWRAVRDRYRPQVTDRTTDDELFAILTKMIEPLHDGHTSLVRGDCRAAPGNCFGGHRTDTPFPTEELVEKIDASIAGQVGADRLQKWGQGRGKGKIAFAELPDGTGYLRLTGFVNYTDDRTFEADAAELDRALDAVFTPQRVRDLRGLVLDLRLNGGGSDRLGLRVAERLTDRPYTAYLKQARNDPRDPGKFTPAEPVRVLPHRGAVYTGPVAVLTGRLTISAGETTTQALTGRAPRVVRIGQNTNGSFSDVLERRLPNGWGFGLPNEEFLDPATGRSYDGDGIAPDVRVPVFTDEEFAAGRDSALAEARRRLTRRTG</sequence>
<keyword evidence="1" id="KW-0732">Signal</keyword>
<evidence type="ECO:0000256" key="1">
    <source>
        <dbReference type="SAM" id="SignalP"/>
    </source>
</evidence>
<dbReference type="Pfam" id="PF14684">
    <property type="entry name" value="Tricorn_C1"/>
    <property type="match status" value="1"/>
</dbReference>
<dbReference type="SMART" id="SM00245">
    <property type="entry name" value="TSPc"/>
    <property type="match status" value="1"/>
</dbReference>
<dbReference type="Proteomes" id="UP000222531">
    <property type="component" value="Unassembled WGS sequence"/>
</dbReference>
<dbReference type="Gene3D" id="3.30.750.44">
    <property type="match status" value="1"/>
</dbReference>
<organism evidence="3 4">
    <name type="scientific">Streptomyces cinnamoneus</name>
    <name type="common">Streptoverticillium cinnamoneum</name>
    <dbReference type="NCBI Taxonomy" id="53446"/>
    <lineage>
        <taxon>Bacteria</taxon>
        <taxon>Bacillati</taxon>
        <taxon>Actinomycetota</taxon>
        <taxon>Actinomycetes</taxon>
        <taxon>Kitasatosporales</taxon>
        <taxon>Streptomycetaceae</taxon>
        <taxon>Streptomyces</taxon>
        <taxon>Streptomyces cinnamoneus group</taxon>
    </lineage>
</organism>
<protein>
    <submittedName>
        <fullName evidence="3">Peptidase S41</fullName>
    </submittedName>
</protein>
<feature type="domain" description="Tail specific protease" evidence="2">
    <location>
        <begin position="233"/>
        <end position="444"/>
    </location>
</feature>